<dbReference type="AlphaFoldDB" id="A0A3L6DKL5"/>
<keyword evidence="1" id="KW-1133">Transmembrane helix</keyword>
<reference evidence="2" key="1">
    <citation type="journal article" date="2018" name="Nat. Genet.">
        <title>Extensive intraspecific gene order and gene structural variations between Mo17 and other maize genomes.</title>
        <authorList>
            <person name="Sun S."/>
            <person name="Zhou Y."/>
            <person name="Chen J."/>
            <person name="Shi J."/>
            <person name="Zhao H."/>
            <person name="Zhao H."/>
            <person name="Song W."/>
            <person name="Zhang M."/>
            <person name="Cui Y."/>
            <person name="Dong X."/>
            <person name="Liu H."/>
            <person name="Ma X."/>
            <person name="Jiao Y."/>
            <person name="Wang B."/>
            <person name="Wei X."/>
            <person name="Stein J.C."/>
            <person name="Glaubitz J.C."/>
            <person name="Lu F."/>
            <person name="Yu G."/>
            <person name="Liang C."/>
            <person name="Fengler K."/>
            <person name="Li B."/>
            <person name="Rafalski A."/>
            <person name="Schnable P.S."/>
            <person name="Ware D.H."/>
            <person name="Buckler E.S."/>
            <person name="Lai J."/>
        </authorList>
    </citation>
    <scope>NUCLEOTIDE SEQUENCE [LARGE SCALE GENOMIC DNA]</scope>
    <source>
        <tissue evidence="2">Seedling</tissue>
    </source>
</reference>
<dbReference type="Proteomes" id="UP000251960">
    <property type="component" value="Chromosome 8"/>
</dbReference>
<protein>
    <submittedName>
        <fullName evidence="2">Uncharacterized protein</fullName>
    </submittedName>
</protein>
<sequence>MLPNGAELFPNIYYLFLLPSHIITLCVLAGYICHHCWSLITLMEFVPPMSLYRIIYEFSPPSSSGLFSNFSGVHLGDLSDPETFDYLQHAQARQGGQQAATSRFLLVHSSHTSLFLFLISVFDYLIPPMGMDKCNANSVDNDNVHKAGMVMNGLPISVFGTYTCDACAMSCTLKWDVATAMEYKGLPLQQAVDYYVRGTMQNI</sequence>
<gene>
    <name evidence="2" type="ORF">Zm00014a_006944</name>
</gene>
<comment type="caution">
    <text evidence="2">The sequence shown here is derived from an EMBL/GenBank/DDBJ whole genome shotgun (WGS) entry which is preliminary data.</text>
</comment>
<feature type="transmembrane region" description="Helical" evidence="1">
    <location>
        <begin position="104"/>
        <end position="126"/>
    </location>
</feature>
<keyword evidence="1" id="KW-0472">Membrane</keyword>
<dbReference type="EMBL" id="NCVQ01000009">
    <property type="protein sequence ID" value="PWZ09176.1"/>
    <property type="molecule type" value="Genomic_DNA"/>
</dbReference>
<keyword evidence="1" id="KW-0812">Transmembrane</keyword>
<evidence type="ECO:0000313" key="2">
    <source>
        <dbReference type="EMBL" id="PWZ09176.1"/>
    </source>
</evidence>
<accession>A0A3L6DKL5</accession>
<organism evidence="2">
    <name type="scientific">Zea mays</name>
    <name type="common">Maize</name>
    <dbReference type="NCBI Taxonomy" id="4577"/>
    <lineage>
        <taxon>Eukaryota</taxon>
        <taxon>Viridiplantae</taxon>
        <taxon>Streptophyta</taxon>
        <taxon>Embryophyta</taxon>
        <taxon>Tracheophyta</taxon>
        <taxon>Spermatophyta</taxon>
        <taxon>Magnoliopsida</taxon>
        <taxon>Liliopsida</taxon>
        <taxon>Poales</taxon>
        <taxon>Poaceae</taxon>
        <taxon>PACMAD clade</taxon>
        <taxon>Panicoideae</taxon>
        <taxon>Andropogonodae</taxon>
        <taxon>Andropogoneae</taxon>
        <taxon>Tripsacinae</taxon>
        <taxon>Zea</taxon>
    </lineage>
</organism>
<feature type="transmembrane region" description="Helical" evidence="1">
    <location>
        <begin position="12"/>
        <end position="33"/>
    </location>
</feature>
<name>A0A3L6DKL5_MAIZE</name>
<evidence type="ECO:0000256" key="1">
    <source>
        <dbReference type="SAM" id="Phobius"/>
    </source>
</evidence>
<proteinExistence type="predicted"/>